<evidence type="ECO:0000313" key="3">
    <source>
        <dbReference type="Proteomes" id="UP000295438"/>
    </source>
</evidence>
<dbReference type="InterPro" id="IPR018490">
    <property type="entry name" value="cNMP-bd_dom_sf"/>
</dbReference>
<accession>A0A4R5V7X9</accession>
<dbReference type="PROSITE" id="PS50042">
    <property type="entry name" value="CNMP_BINDING_3"/>
    <property type="match status" value="1"/>
</dbReference>
<proteinExistence type="predicted"/>
<evidence type="ECO:0000259" key="1">
    <source>
        <dbReference type="PROSITE" id="PS50042"/>
    </source>
</evidence>
<feature type="domain" description="Cyclic nucleotide-binding" evidence="1">
    <location>
        <begin position="16"/>
        <end position="124"/>
    </location>
</feature>
<sequence length="192" mass="22592">MNPELLWQSLEKYIVLSDSEKSLILSKLSTRKYKKGQFLVFAGGKSNVTNFVLEGSVMAYFTDDKGKDHIIQFAFEGWWISDLKSFITQGEAIFNVQALEESTVLELSYEVLEELYSKIPQLERFFRIVTQRAFVSFQERILETNSQSGEDRYRAFHEKFKKYETRIPQKLIASYLGVTPEFFSRMKKKMDW</sequence>
<dbReference type="Proteomes" id="UP000295438">
    <property type="component" value="Unassembled WGS sequence"/>
</dbReference>
<dbReference type="InterPro" id="IPR014710">
    <property type="entry name" value="RmlC-like_jellyroll"/>
</dbReference>
<comment type="caution">
    <text evidence="2">The sequence shown here is derived from an EMBL/GenBank/DDBJ whole genome shotgun (WGS) entry which is preliminary data.</text>
</comment>
<dbReference type="RefSeq" id="WP_100630066.1">
    <property type="nucleotide sequence ID" value="NZ_SMUW01000028.1"/>
</dbReference>
<evidence type="ECO:0000313" key="2">
    <source>
        <dbReference type="EMBL" id="TDK47961.1"/>
    </source>
</evidence>
<name>A0A4R5V7X9_9BACT</name>
<organism evidence="2 3">
    <name type="scientific">Algoriphagus formosus</name>
    <dbReference type="NCBI Taxonomy" id="2007308"/>
    <lineage>
        <taxon>Bacteria</taxon>
        <taxon>Pseudomonadati</taxon>
        <taxon>Bacteroidota</taxon>
        <taxon>Cytophagia</taxon>
        <taxon>Cytophagales</taxon>
        <taxon>Cyclobacteriaceae</taxon>
        <taxon>Algoriphagus</taxon>
    </lineage>
</organism>
<reference evidence="2 3" key="1">
    <citation type="submission" date="2019-03" db="EMBL/GenBank/DDBJ databases">
        <title>Algoriphagus aquimaris sp. nov., isolated form marine sediment in Pohang, Korea.</title>
        <authorList>
            <person name="Kim J."/>
            <person name="Yoon S.-H."/>
            <person name="Lee S.-S."/>
        </authorList>
    </citation>
    <scope>NUCLEOTIDE SEQUENCE [LARGE SCALE GENOMIC DNA]</scope>
    <source>
        <strain evidence="2 3">F21</strain>
    </source>
</reference>
<dbReference type="CDD" id="cd00038">
    <property type="entry name" value="CAP_ED"/>
    <property type="match status" value="1"/>
</dbReference>
<dbReference type="EMBL" id="SMUW01000028">
    <property type="protein sequence ID" value="TDK47961.1"/>
    <property type="molecule type" value="Genomic_DNA"/>
</dbReference>
<protein>
    <submittedName>
        <fullName evidence="2">Crp/Fnr family transcriptional regulator</fullName>
    </submittedName>
</protein>
<dbReference type="Gene3D" id="2.60.120.10">
    <property type="entry name" value="Jelly Rolls"/>
    <property type="match status" value="1"/>
</dbReference>
<dbReference type="InterPro" id="IPR000595">
    <property type="entry name" value="cNMP-bd_dom"/>
</dbReference>
<gene>
    <name evidence="2" type="ORF">E1898_04615</name>
</gene>
<dbReference type="SUPFAM" id="SSF51206">
    <property type="entry name" value="cAMP-binding domain-like"/>
    <property type="match status" value="1"/>
</dbReference>
<dbReference type="AlphaFoldDB" id="A0A4R5V7X9"/>
<keyword evidence="3" id="KW-1185">Reference proteome</keyword>
<dbReference type="Pfam" id="PF00027">
    <property type="entry name" value="cNMP_binding"/>
    <property type="match status" value="1"/>
</dbReference>